<reference evidence="1 2" key="1">
    <citation type="submission" date="2012-04" db="EMBL/GenBank/DDBJ databases">
        <title>Improved High-Quality Draft sequence of Leptothrix ochracea L12.</title>
        <authorList>
            <consortium name="US DOE Joint Genome Institute"/>
            <person name="Lucas S."/>
            <person name="Han J."/>
            <person name="Lapidus A."/>
            <person name="Cheng J.-F."/>
            <person name="Goodwin L."/>
            <person name="Pitluck S."/>
            <person name="Peters L."/>
            <person name="Zeytun A."/>
            <person name="Detter J.C."/>
            <person name="Han C."/>
            <person name="Tapia R."/>
            <person name="Land M."/>
            <person name="Hauser L."/>
            <person name="Kyrpides N."/>
            <person name="Ivanova N."/>
            <person name="Pagani I."/>
            <person name="Stepanauskas R."/>
            <person name="Masland D."/>
            <person name="Poulton N."/>
            <person name="Emerson D."/>
            <person name="Fleming E."/>
            <person name="Woyke T."/>
        </authorList>
    </citation>
    <scope>NUCLEOTIDE SEQUENCE [LARGE SCALE GENOMIC DNA]</scope>
    <source>
        <strain evidence="1 2">L12</strain>
    </source>
</reference>
<organism evidence="1 2">
    <name type="scientific">Leptothrix ochracea L12</name>
    <dbReference type="NCBI Taxonomy" id="735332"/>
    <lineage>
        <taxon>Bacteria</taxon>
        <taxon>Pseudomonadati</taxon>
        <taxon>Pseudomonadota</taxon>
        <taxon>Betaproteobacteria</taxon>
        <taxon>Burkholderiales</taxon>
        <taxon>Sphaerotilaceae</taxon>
        <taxon>Leptothrix</taxon>
    </lineage>
</organism>
<keyword evidence="2" id="KW-1185">Reference proteome</keyword>
<protein>
    <submittedName>
        <fullName evidence="1">Uncharacterized protein</fullName>
    </submittedName>
</protein>
<dbReference type="GeneID" id="92352303"/>
<proteinExistence type="predicted"/>
<dbReference type="RefSeq" id="WP_009453517.1">
    <property type="nucleotide sequence ID" value="NZ_JH660686.1"/>
</dbReference>
<dbReference type="HOGENOM" id="CLU_2023850_0_0_4"/>
<dbReference type="AlphaFoldDB" id="I4Z5B6"/>
<dbReference type="EMBL" id="JH660686">
    <property type="protein sequence ID" value="EIM31408.1"/>
    <property type="molecule type" value="Genomic_DNA"/>
</dbReference>
<dbReference type="OrthoDB" id="8527613at2"/>
<name>I4Z5B6_9BURK</name>
<evidence type="ECO:0000313" key="2">
    <source>
        <dbReference type="Proteomes" id="UP000053899"/>
    </source>
</evidence>
<evidence type="ECO:0000313" key="1">
    <source>
        <dbReference type="EMBL" id="EIM31408.1"/>
    </source>
</evidence>
<accession>I4Z5B6</accession>
<gene>
    <name evidence="1" type="ORF">LepocDRAFT_00001360</name>
</gene>
<dbReference type="Proteomes" id="UP000053899">
    <property type="component" value="Unassembled WGS sequence"/>
</dbReference>
<sequence length="122" mass="13600">MHFTPMPCRASNTVLDVPDSPRSSTELYGYYHTGYTDKRSSHEVIRAINAAHVQLRALLPGLQTRLLQRAPGDVLSKITWMEIFSHPQGLSEAMIALILGTMAELPAQRLGPRVTERFVTVV</sequence>